<reference evidence="8 10" key="1">
    <citation type="journal article" date="2016" name="Front. Microbiol.">
        <title>Comprehensive Phylogenetic Analysis of Bovine Non-aureus Staphylococci Species Based on Whole-Genome Sequencing.</title>
        <authorList>
            <person name="Naushad S."/>
            <person name="Barkema H.W."/>
            <person name="Luby C."/>
            <person name="Condas L.A."/>
            <person name="Nobrega D.B."/>
            <person name="Carson D.A."/>
            <person name="De Buck J."/>
        </authorList>
    </citation>
    <scope>NUCLEOTIDE SEQUENCE [LARGE SCALE GENOMIC DNA]</scope>
    <source>
        <strain evidence="8 10">SNUC 993</strain>
    </source>
</reference>
<dbReference type="InterPro" id="IPR001705">
    <property type="entry name" value="Ribosomal_bL33"/>
</dbReference>
<dbReference type="Gene3D" id="2.20.28.120">
    <property type="entry name" value="Ribosomal protein L33"/>
    <property type="match status" value="1"/>
</dbReference>
<comment type="caution">
    <text evidence="7">The sequence shown here is derived from an EMBL/GenBank/DDBJ whole genome shotgun (WGS) entry which is preliminary data.</text>
</comment>
<evidence type="ECO:0000313" key="8">
    <source>
        <dbReference type="EMBL" id="PTH17054.1"/>
    </source>
</evidence>
<evidence type="ECO:0000313" key="6">
    <source>
        <dbReference type="EMBL" id="MDN4533743.1"/>
    </source>
</evidence>
<gene>
    <name evidence="5 7" type="primary">rpmG</name>
    <name evidence="8" type="ORF">BU607_07720</name>
    <name evidence="7" type="ORF">CD158_06380</name>
    <name evidence="6" type="ORF">QYH67_09250</name>
</gene>
<dbReference type="GO" id="GO:0005737">
    <property type="term" value="C:cytoplasm"/>
    <property type="evidence" value="ECO:0007669"/>
    <property type="project" value="UniProtKB-ARBA"/>
</dbReference>
<dbReference type="InterPro" id="IPR038584">
    <property type="entry name" value="Ribosomal_bL33_sf"/>
</dbReference>
<dbReference type="GO" id="GO:0006412">
    <property type="term" value="P:translation"/>
    <property type="evidence" value="ECO:0007669"/>
    <property type="project" value="UniProtKB-UniRule"/>
</dbReference>
<dbReference type="RefSeq" id="WP_083498180.1">
    <property type="nucleotide sequence ID" value="NZ_AP024589.1"/>
</dbReference>
<evidence type="ECO:0000313" key="7">
    <source>
        <dbReference type="EMBL" id="PNZ67339.1"/>
    </source>
</evidence>
<dbReference type="Proteomes" id="UP001171687">
    <property type="component" value="Unassembled WGS sequence"/>
</dbReference>
<dbReference type="AlphaFoldDB" id="A0AAP8TT26"/>
<reference evidence="6" key="4">
    <citation type="submission" date="2023-07" db="EMBL/GenBank/DDBJ databases">
        <title>Evaluation of the beneficial properties of pineapple isolates.</title>
        <authorList>
            <person name="Adefiranye O."/>
        </authorList>
    </citation>
    <scope>NUCLEOTIDE SEQUENCE</scope>
    <source>
        <strain evidence="6">PAPLE_T1</strain>
    </source>
</reference>
<evidence type="ECO:0000256" key="1">
    <source>
        <dbReference type="ARBA" id="ARBA00007596"/>
    </source>
</evidence>
<name>A0AAP8TT26_9STAP</name>
<reference evidence="7 9" key="2">
    <citation type="submission" date="2017-08" db="EMBL/GenBank/DDBJ databases">
        <title>Draft genome sequences of 64 type strains of genus Staph aureus.</title>
        <authorList>
            <person name="Cole K."/>
            <person name="Golubchik T."/>
            <person name="Russell J."/>
            <person name="Foster D."/>
            <person name="Llewelyn M."/>
            <person name="Wilson D."/>
            <person name="Crook D."/>
            <person name="Paul J."/>
        </authorList>
    </citation>
    <scope>NUCLEOTIDE SEQUENCE [LARGE SCALE GENOMIC DNA]</scope>
    <source>
        <strain evidence="7 9">NCTC 12101</strain>
    </source>
</reference>
<evidence type="ECO:0000256" key="3">
    <source>
        <dbReference type="ARBA" id="ARBA00023274"/>
    </source>
</evidence>
<reference evidence="8" key="3">
    <citation type="submission" date="2018-03" db="EMBL/GenBank/DDBJ databases">
        <authorList>
            <person name="Naushad S."/>
        </authorList>
    </citation>
    <scope>NUCLEOTIDE SEQUENCE</scope>
    <source>
        <strain evidence="8">SNUC 993</strain>
    </source>
</reference>
<sequence>MSKVRNVKKVPLNCEICGNRNYHVPKRQNATERLTLKKFCPRCNTHTLHKESK</sequence>
<dbReference type="EMBL" id="PPQW01000032">
    <property type="protein sequence ID" value="PNZ67339.1"/>
    <property type="molecule type" value="Genomic_DNA"/>
</dbReference>
<dbReference type="HAMAP" id="MF_00294">
    <property type="entry name" value="Ribosomal_bL33"/>
    <property type="match status" value="1"/>
</dbReference>
<dbReference type="GO" id="GO:0005840">
    <property type="term" value="C:ribosome"/>
    <property type="evidence" value="ECO:0007669"/>
    <property type="project" value="UniProtKB-KW"/>
</dbReference>
<dbReference type="EMBL" id="PZDI01000035">
    <property type="protein sequence ID" value="PTH17054.1"/>
    <property type="molecule type" value="Genomic_DNA"/>
</dbReference>
<dbReference type="GO" id="GO:1990904">
    <property type="term" value="C:ribonucleoprotein complex"/>
    <property type="evidence" value="ECO:0007669"/>
    <property type="project" value="UniProtKB-KW"/>
</dbReference>
<dbReference type="Proteomes" id="UP000242694">
    <property type="component" value="Unassembled WGS sequence"/>
</dbReference>
<evidence type="ECO:0000313" key="9">
    <source>
        <dbReference type="Proteomes" id="UP000242470"/>
    </source>
</evidence>
<keyword evidence="10" id="KW-1185">Reference proteome</keyword>
<dbReference type="Pfam" id="PF00471">
    <property type="entry name" value="Ribosomal_L33"/>
    <property type="match status" value="1"/>
</dbReference>
<dbReference type="Proteomes" id="UP000242470">
    <property type="component" value="Unassembled WGS sequence"/>
</dbReference>
<comment type="similarity">
    <text evidence="1 5">Belongs to the bacterial ribosomal protein bL33 family.</text>
</comment>
<keyword evidence="3 5" id="KW-0687">Ribonucleoprotein</keyword>
<dbReference type="SUPFAM" id="SSF57829">
    <property type="entry name" value="Zn-binding ribosomal proteins"/>
    <property type="match status" value="1"/>
</dbReference>
<accession>A0AAP8TT26</accession>
<protein>
    <recommendedName>
        <fullName evidence="4 5">Large ribosomal subunit protein bL33</fullName>
    </recommendedName>
</protein>
<dbReference type="EMBL" id="JAUHQC010000011">
    <property type="protein sequence ID" value="MDN4533743.1"/>
    <property type="molecule type" value="Genomic_DNA"/>
</dbReference>
<evidence type="ECO:0000313" key="10">
    <source>
        <dbReference type="Proteomes" id="UP000242694"/>
    </source>
</evidence>
<proteinExistence type="inferred from homology"/>
<keyword evidence="2 5" id="KW-0689">Ribosomal protein</keyword>
<dbReference type="InterPro" id="IPR011332">
    <property type="entry name" value="Ribosomal_zn-bd"/>
</dbReference>
<dbReference type="NCBIfam" id="NF001764">
    <property type="entry name" value="PRK00504.1"/>
    <property type="match status" value="1"/>
</dbReference>
<dbReference type="GO" id="GO:0003735">
    <property type="term" value="F:structural constituent of ribosome"/>
    <property type="evidence" value="ECO:0007669"/>
    <property type="project" value="InterPro"/>
</dbReference>
<dbReference type="NCBIfam" id="TIGR01023">
    <property type="entry name" value="rpmG_bact"/>
    <property type="match status" value="1"/>
</dbReference>
<evidence type="ECO:0000256" key="4">
    <source>
        <dbReference type="ARBA" id="ARBA00035176"/>
    </source>
</evidence>
<evidence type="ECO:0000256" key="2">
    <source>
        <dbReference type="ARBA" id="ARBA00022980"/>
    </source>
</evidence>
<organism evidence="7 9">
    <name type="scientific">Staphylococcus auricularis</name>
    <dbReference type="NCBI Taxonomy" id="29379"/>
    <lineage>
        <taxon>Bacteria</taxon>
        <taxon>Bacillati</taxon>
        <taxon>Bacillota</taxon>
        <taxon>Bacilli</taxon>
        <taxon>Bacillales</taxon>
        <taxon>Staphylococcaceae</taxon>
        <taxon>Staphylococcus</taxon>
    </lineage>
</organism>
<evidence type="ECO:0000256" key="5">
    <source>
        <dbReference type="HAMAP-Rule" id="MF_00294"/>
    </source>
</evidence>